<evidence type="ECO:0000313" key="1">
    <source>
        <dbReference type="EMBL" id="KAG9484603.1"/>
    </source>
</evidence>
<name>A0A8J6FBQ2_ELECQ</name>
<dbReference type="EMBL" id="WNTK01000005">
    <property type="protein sequence ID" value="KAG9484603.1"/>
    <property type="molecule type" value="Genomic_DNA"/>
</dbReference>
<keyword evidence="2" id="KW-1185">Reference proteome</keyword>
<sequence>MALAVKMAVGYGACNSSSIRTPLISHEPRHVNGFIHKRHTAVRSVRPVGEPRPCKYSLNVPTCPIQLLQPRGRSRTVSLLSPSVFVLPPLSRLVRYMIMTGRPAIVLLNMKSADSLFCADNNYFDAFQSLSRICCE</sequence>
<dbReference type="AlphaFoldDB" id="A0A8J6FBQ2"/>
<accession>A0A8J6FBQ2</accession>
<dbReference type="Proteomes" id="UP000770717">
    <property type="component" value="Unassembled WGS sequence"/>
</dbReference>
<proteinExistence type="predicted"/>
<organism evidence="1 2">
    <name type="scientific">Eleutherodactylus coqui</name>
    <name type="common">Puerto Rican coqui</name>
    <dbReference type="NCBI Taxonomy" id="57060"/>
    <lineage>
        <taxon>Eukaryota</taxon>
        <taxon>Metazoa</taxon>
        <taxon>Chordata</taxon>
        <taxon>Craniata</taxon>
        <taxon>Vertebrata</taxon>
        <taxon>Euteleostomi</taxon>
        <taxon>Amphibia</taxon>
        <taxon>Batrachia</taxon>
        <taxon>Anura</taxon>
        <taxon>Neobatrachia</taxon>
        <taxon>Hyloidea</taxon>
        <taxon>Eleutherodactylidae</taxon>
        <taxon>Eleutherodactylinae</taxon>
        <taxon>Eleutherodactylus</taxon>
        <taxon>Eleutherodactylus</taxon>
    </lineage>
</organism>
<evidence type="ECO:0000313" key="2">
    <source>
        <dbReference type="Proteomes" id="UP000770717"/>
    </source>
</evidence>
<protein>
    <submittedName>
        <fullName evidence="1">Uncharacterized protein</fullName>
    </submittedName>
</protein>
<comment type="caution">
    <text evidence="1">The sequence shown here is derived from an EMBL/GenBank/DDBJ whole genome shotgun (WGS) entry which is preliminary data.</text>
</comment>
<gene>
    <name evidence="1" type="ORF">GDO78_010142</name>
</gene>
<reference evidence="1" key="1">
    <citation type="thesis" date="2020" institute="ProQuest LLC" country="789 East Eisenhower Parkway, Ann Arbor, MI, USA">
        <title>Comparative Genomics and Chromosome Evolution.</title>
        <authorList>
            <person name="Mudd A.B."/>
        </authorList>
    </citation>
    <scope>NUCLEOTIDE SEQUENCE</scope>
    <source>
        <strain evidence="1">HN-11 Male</strain>
        <tissue evidence="1">Kidney and liver</tissue>
    </source>
</reference>